<evidence type="ECO:0000313" key="2">
    <source>
        <dbReference type="Proteomes" id="UP000625804"/>
    </source>
</evidence>
<protein>
    <submittedName>
        <fullName evidence="1">DUF370 domain-containing protein</fullName>
    </submittedName>
</protein>
<dbReference type="RefSeq" id="WP_173731556.1">
    <property type="nucleotide sequence ID" value="NZ_JABTTE010000015.1"/>
</dbReference>
<accession>A0A8J8GF48</accession>
<evidence type="ECO:0000313" key="1">
    <source>
        <dbReference type="EMBL" id="NSL52349.1"/>
    </source>
</evidence>
<organism evidence="1 2">
    <name type="scientific">Calidifontibacillus erzurumensis</name>
    <dbReference type="NCBI Taxonomy" id="2741433"/>
    <lineage>
        <taxon>Bacteria</taxon>
        <taxon>Bacillati</taxon>
        <taxon>Bacillota</taxon>
        <taxon>Bacilli</taxon>
        <taxon>Bacillales</taxon>
        <taxon>Bacillaceae</taxon>
        <taxon>Calidifontibacillus/Schinkia group</taxon>
        <taxon>Calidifontibacillus</taxon>
    </lineage>
</organism>
<gene>
    <name evidence="1" type="ORF">HR057_11355</name>
</gene>
<dbReference type="EMBL" id="JABTTE010000015">
    <property type="protein sequence ID" value="NSL52349.1"/>
    <property type="molecule type" value="Genomic_DNA"/>
</dbReference>
<reference evidence="1" key="1">
    <citation type="submission" date="2020-06" db="EMBL/GenBank/DDBJ databases">
        <title>A novel thermopfilic bacterium from Erzurum, Turkey.</title>
        <authorList>
            <person name="Adiguzel A."/>
            <person name="Ay H."/>
            <person name="Baltaci M.O."/>
        </authorList>
    </citation>
    <scope>NUCLEOTIDE SEQUENCE</scope>
    <source>
        <strain evidence="1">P2</strain>
    </source>
</reference>
<dbReference type="Proteomes" id="UP000625804">
    <property type="component" value="Unassembled WGS sequence"/>
</dbReference>
<name>A0A8J8GF48_9BACI</name>
<dbReference type="InterPro" id="IPR007169">
    <property type="entry name" value="RemA-like"/>
</dbReference>
<comment type="caution">
    <text evidence="1">The sequence shown here is derived from an EMBL/GenBank/DDBJ whole genome shotgun (WGS) entry which is preliminary data.</text>
</comment>
<dbReference type="Pfam" id="PF04025">
    <property type="entry name" value="RemA-like"/>
    <property type="match status" value="1"/>
</dbReference>
<sequence length="78" mass="8786">MFIHLGENIMIRLKEIIAIISYDLLAESEVLKEFVEHNRKKHKIVEISAGTTKSIVVTKSAVYLSPLGAGTLKRRSHL</sequence>
<dbReference type="AlphaFoldDB" id="A0A8J8GF48"/>
<dbReference type="NCBIfam" id="NF046065">
    <property type="entry name" value="MtxRegRemB"/>
    <property type="match status" value="1"/>
</dbReference>
<keyword evidence="2" id="KW-1185">Reference proteome</keyword>
<proteinExistence type="predicted"/>